<accession>A0A248TMW4</accession>
<dbReference type="InterPro" id="IPR029052">
    <property type="entry name" value="Metallo-depent_PP-like"/>
</dbReference>
<evidence type="ECO:0000259" key="2">
    <source>
        <dbReference type="Pfam" id="PF00149"/>
    </source>
</evidence>
<protein>
    <recommendedName>
        <fullName evidence="2">Calcineurin-like phosphoesterase domain-containing protein</fullName>
    </recommendedName>
</protein>
<dbReference type="PANTHER" id="PTHR11575:SF6">
    <property type="entry name" value="2',3'-CYCLIC-NUCLEOTIDE 2'-PHOSPHODIESTERASE_3'-NUCLEOTIDASE"/>
    <property type="match status" value="1"/>
</dbReference>
<proteinExistence type="inferred from homology"/>
<dbReference type="PRINTS" id="PR01607">
    <property type="entry name" value="APYRASEFAMLY"/>
</dbReference>
<dbReference type="GO" id="GO:0000166">
    <property type="term" value="F:nucleotide binding"/>
    <property type="evidence" value="ECO:0007669"/>
    <property type="project" value="UniProtKB-KW"/>
</dbReference>
<name>A0A248TMW4_9BACI</name>
<dbReference type="PROSITE" id="PS00786">
    <property type="entry name" value="5_NUCLEOTIDASE_2"/>
    <property type="match status" value="1"/>
</dbReference>
<dbReference type="GO" id="GO:0016788">
    <property type="term" value="F:hydrolase activity, acting on ester bonds"/>
    <property type="evidence" value="ECO:0007669"/>
    <property type="project" value="InterPro"/>
</dbReference>
<dbReference type="Pfam" id="PF00149">
    <property type="entry name" value="Metallophos"/>
    <property type="match status" value="1"/>
</dbReference>
<dbReference type="GO" id="GO:0046872">
    <property type="term" value="F:metal ion binding"/>
    <property type="evidence" value="ECO:0007669"/>
    <property type="project" value="InterPro"/>
</dbReference>
<evidence type="ECO:0000313" key="3">
    <source>
        <dbReference type="EMBL" id="ASV69546.1"/>
    </source>
</evidence>
<feature type="domain" description="Calcineurin-like phosphoesterase" evidence="2">
    <location>
        <begin position="40"/>
        <end position="282"/>
    </location>
</feature>
<dbReference type="InterPro" id="IPR006146">
    <property type="entry name" value="5'-Nucleotdase_CS"/>
</dbReference>
<dbReference type="KEGG" id="bko:CKF48_20865"/>
<evidence type="ECO:0000256" key="1">
    <source>
        <dbReference type="RuleBase" id="RU362119"/>
    </source>
</evidence>
<dbReference type="InterPro" id="IPR004843">
    <property type="entry name" value="Calcineurin-like_PHP"/>
</dbReference>
<dbReference type="EMBL" id="CP022983">
    <property type="protein sequence ID" value="ASV69546.1"/>
    <property type="molecule type" value="Genomic_DNA"/>
</dbReference>
<evidence type="ECO:0000313" key="4">
    <source>
        <dbReference type="Proteomes" id="UP000215137"/>
    </source>
</evidence>
<dbReference type="InterPro" id="IPR006179">
    <property type="entry name" value="5_nucleotidase/apyrase"/>
</dbReference>
<dbReference type="Gene3D" id="3.60.21.10">
    <property type="match status" value="1"/>
</dbReference>
<gene>
    <name evidence="3" type="ORF">CKF48_20865</name>
</gene>
<dbReference type="GO" id="GO:0009166">
    <property type="term" value="P:nucleotide catabolic process"/>
    <property type="evidence" value="ECO:0007669"/>
    <property type="project" value="InterPro"/>
</dbReference>
<dbReference type="PANTHER" id="PTHR11575">
    <property type="entry name" value="5'-NUCLEOTIDASE-RELATED"/>
    <property type="match status" value="1"/>
</dbReference>
<dbReference type="GO" id="GO:0030288">
    <property type="term" value="C:outer membrane-bounded periplasmic space"/>
    <property type="evidence" value="ECO:0007669"/>
    <property type="project" value="TreeGrafter"/>
</dbReference>
<reference evidence="3 4" key="1">
    <citation type="submission" date="2017-08" db="EMBL/GenBank/DDBJ databases">
        <title>Complete Genome Sequence of Bacillus kochii Oregon-R-modENCODE STRAIN BDGP4, isolated from Drosophila melanogaster gut.</title>
        <authorList>
            <person name="Wan K.H."/>
            <person name="Yu C."/>
            <person name="Park S."/>
            <person name="Hammonds A.S."/>
            <person name="Booth B.W."/>
            <person name="Celniker S.E."/>
        </authorList>
    </citation>
    <scope>NUCLEOTIDE SEQUENCE [LARGE SCALE GENOMIC DNA]</scope>
    <source>
        <strain evidence="3 4">BDGP4</strain>
    </source>
</reference>
<keyword evidence="1" id="KW-0378">Hydrolase</keyword>
<dbReference type="SUPFAM" id="SSF56300">
    <property type="entry name" value="Metallo-dependent phosphatases"/>
    <property type="match status" value="1"/>
</dbReference>
<keyword evidence="1" id="KW-0547">Nucleotide-binding</keyword>
<organism evidence="3 4">
    <name type="scientific">Cytobacillus kochii</name>
    <dbReference type="NCBI Taxonomy" id="859143"/>
    <lineage>
        <taxon>Bacteria</taxon>
        <taxon>Bacillati</taxon>
        <taxon>Bacillota</taxon>
        <taxon>Bacilli</taxon>
        <taxon>Bacillales</taxon>
        <taxon>Bacillaceae</taxon>
        <taxon>Cytobacillus</taxon>
    </lineage>
</organism>
<dbReference type="Proteomes" id="UP000215137">
    <property type="component" value="Chromosome"/>
</dbReference>
<dbReference type="AlphaFoldDB" id="A0A248TMW4"/>
<comment type="similarity">
    <text evidence="1">Belongs to the 5'-nucleotidase family.</text>
</comment>
<sequence>MMKSHMRKITVVFFILPIIGWLFGLSLFTSVYASSAPVKLRILQTTDMHGHLMDENDEGESVSDFGLVRTATLIKNERNENKNVLLFDTGDILEGNAFADYIFQTRLMHLGQTHPVINVMNILRYDAMTLGNHEFNYGIGFLTESLRDATFPIISSNIYNEDMTKNIFDDVSYMNPYVILDRTLVDANGDERAIKIGVIGFLTPIVADWNSNYFKQKLKMRTITETANQYIPQMKAKGADIIIALAHVGVNADKGLSAHEGNSVNELKSIENIDVILFGHSHNIFPEKPNEWFQSQTTPFIVQAGHWGNHLGRIELELTQNGNKWIIEGGATSVIPIYKQVKGKKVPNVSKDKQVEALIKRPYKELKSFRKWHAH</sequence>
<keyword evidence="4" id="KW-1185">Reference proteome</keyword>